<name>A0A2U9BZ69_SCOMX</name>
<protein>
    <submittedName>
        <fullName evidence="1">Uncharacterized protein</fullName>
    </submittedName>
</protein>
<evidence type="ECO:0000313" key="1">
    <source>
        <dbReference type="EMBL" id="AWP08729.1"/>
    </source>
</evidence>
<gene>
    <name evidence="1" type="ORF">SMAX5B_009840</name>
</gene>
<accession>A0A2U9BZ69</accession>
<dbReference type="AlphaFoldDB" id="A0A2U9BZ69"/>
<organism evidence="1 2">
    <name type="scientific">Scophthalmus maximus</name>
    <name type="common">Turbot</name>
    <name type="synonym">Psetta maxima</name>
    <dbReference type="NCBI Taxonomy" id="52904"/>
    <lineage>
        <taxon>Eukaryota</taxon>
        <taxon>Metazoa</taxon>
        <taxon>Chordata</taxon>
        <taxon>Craniata</taxon>
        <taxon>Vertebrata</taxon>
        <taxon>Euteleostomi</taxon>
        <taxon>Actinopterygii</taxon>
        <taxon>Neopterygii</taxon>
        <taxon>Teleostei</taxon>
        <taxon>Neoteleostei</taxon>
        <taxon>Acanthomorphata</taxon>
        <taxon>Carangaria</taxon>
        <taxon>Pleuronectiformes</taxon>
        <taxon>Pleuronectoidei</taxon>
        <taxon>Scophthalmidae</taxon>
        <taxon>Scophthalmus</taxon>
    </lineage>
</organism>
<evidence type="ECO:0000313" key="2">
    <source>
        <dbReference type="Proteomes" id="UP000246464"/>
    </source>
</evidence>
<dbReference type="Proteomes" id="UP000246464">
    <property type="component" value="Chromosome 10"/>
</dbReference>
<keyword evidence="2" id="KW-1185">Reference proteome</keyword>
<dbReference type="EMBL" id="CP026252">
    <property type="protein sequence ID" value="AWP08729.1"/>
    <property type="molecule type" value="Genomic_DNA"/>
</dbReference>
<sequence>MGELLAEAMERCGDTRGTPRTAWIGTVRQFWDSSSCLPWLLQTAPTGSIMARTKERVG</sequence>
<reference evidence="1 2" key="1">
    <citation type="submission" date="2017-12" db="EMBL/GenBank/DDBJ databases">
        <title>Integrating genomic resources of turbot (Scophthalmus maximus) in depth evaluation of genetic and physical mapping variation across individuals.</title>
        <authorList>
            <person name="Martinez P."/>
        </authorList>
    </citation>
    <scope>NUCLEOTIDE SEQUENCE [LARGE SCALE GENOMIC DNA]</scope>
</reference>
<proteinExistence type="predicted"/>